<sequence length="179" mass="19690">MRSGSRRRVAAVFSLAVPPRCRTIVRIHLCCRQGYYCTGGSGADELNSSCGTGAVIDVLTVLALFLYILPVFVDRRAGVVPQAEVPRISGLRLCAVWRWCLVHDNDSKDTRTRGLSLGRTHNTAWLAMTLLTFCDPYHRASGDLVELPFGCQATELSSHVANGAIIKRIRSNEARSSRD</sequence>
<name>A0A1I8AFL1_9BILA</name>
<keyword evidence="1" id="KW-1185">Reference proteome</keyword>
<evidence type="ECO:0000313" key="2">
    <source>
        <dbReference type="WBParaSite" id="L893_g5450.t1"/>
    </source>
</evidence>
<dbReference type="WBParaSite" id="L893_g5450.t1">
    <property type="protein sequence ID" value="L893_g5450.t1"/>
    <property type="gene ID" value="L893_g5450"/>
</dbReference>
<protein>
    <submittedName>
        <fullName evidence="2">Secreted protein</fullName>
    </submittedName>
</protein>
<organism evidence="1 2">
    <name type="scientific">Steinernema glaseri</name>
    <dbReference type="NCBI Taxonomy" id="37863"/>
    <lineage>
        <taxon>Eukaryota</taxon>
        <taxon>Metazoa</taxon>
        <taxon>Ecdysozoa</taxon>
        <taxon>Nematoda</taxon>
        <taxon>Chromadorea</taxon>
        <taxon>Rhabditida</taxon>
        <taxon>Tylenchina</taxon>
        <taxon>Panagrolaimomorpha</taxon>
        <taxon>Strongyloidoidea</taxon>
        <taxon>Steinernematidae</taxon>
        <taxon>Steinernema</taxon>
    </lineage>
</organism>
<evidence type="ECO:0000313" key="1">
    <source>
        <dbReference type="Proteomes" id="UP000095287"/>
    </source>
</evidence>
<proteinExistence type="predicted"/>
<reference evidence="2" key="1">
    <citation type="submission" date="2016-11" db="UniProtKB">
        <authorList>
            <consortium name="WormBaseParasite"/>
        </authorList>
    </citation>
    <scope>IDENTIFICATION</scope>
</reference>
<dbReference type="AlphaFoldDB" id="A0A1I8AFL1"/>
<dbReference type="Proteomes" id="UP000095287">
    <property type="component" value="Unplaced"/>
</dbReference>
<accession>A0A1I8AFL1</accession>